<reference evidence="3" key="1">
    <citation type="submission" date="2021-02" db="EMBL/GenBank/DDBJ databases">
        <authorList>
            <person name="Nowell W R."/>
        </authorList>
    </citation>
    <scope>NUCLEOTIDE SEQUENCE</scope>
</reference>
<dbReference type="EMBL" id="CAJNXB010000257">
    <property type="protein sequence ID" value="CAF3040706.1"/>
    <property type="molecule type" value="Genomic_DNA"/>
</dbReference>
<dbReference type="EMBL" id="CAJOBQ010005447">
    <property type="protein sequence ID" value="CAF4656231.1"/>
    <property type="molecule type" value="Genomic_DNA"/>
</dbReference>
<dbReference type="AlphaFoldDB" id="A0A817Z4Z6"/>
<evidence type="ECO:0000313" key="10">
    <source>
        <dbReference type="Proteomes" id="UP000663873"/>
    </source>
</evidence>
<dbReference type="EMBL" id="CAJOBS010006156">
    <property type="protein sequence ID" value="CAF4909759.1"/>
    <property type="molecule type" value="Genomic_DNA"/>
</dbReference>
<dbReference type="OrthoDB" id="9993173at2759"/>
<keyword evidence="10" id="KW-1185">Reference proteome</keyword>
<dbReference type="Proteomes" id="UP000663869">
    <property type="component" value="Unassembled WGS sequence"/>
</dbReference>
<dbReference type="EMBL" id="CAJNYU010000760">
    <property type="protein sequence ID" value="CAF3388824.1"/>
    <property type="molecule type" value="Genomic_DNA"/>
</dbReference>
<accession>A0A817Z4Z6</accession>
<organism evidence="3 9">
    <name type="scientific">Rotaria socialis</name>
    <dbReference type="NCBI Taxonomy" id="392032"/>
    <lineage>
        <taxon>Eukaryota</taxon>
        <taxon>Metazoa</taxon>
        <taxon>Spiralia</taxon>
        <taxon>Gnathifera</taxon>
        <taxon>Rotifera</taxon>
        <taxon>Eurotatoria</taxon>
        <taxon>Bdelloidea</taxon>
        <taxon>Philodinida</taxon>
        <taxon>Philodinidae</taxon>
        <taxon>Rotaria</taxon>
    </lineage>
</organism>
<name>A0A817Z4Z6_9BILA</name>
<dbReference type="EMBL" id="CAJOBO010006647">
    <property type="protein sequence ID" value="CAF4564228.1"/>
    <property type="molecule type" value="Genomic_DNA"/>
</dbReference>
<dbReference type="Proteomes" id="UP000663873">
    <property type="component" value="Unassembled WGS sequence"/>
</dbReference>
<dbReference type="Proteomes" id="UP000663825">
    <property type="component" value="Unassembled WGS sequence"/>
</dbReference>
<evidence type="ECO:0000313" key="2">
    <source>
        <dbReference type="EMBL" id="CAF3320026.1"/>
    </source>
</evidence>
<protein>
    <submittedName>
        <fullName evidence="3">Uncharacterized protein</fullName>
    </submittedName>
</protein>
<sequence length="168" mass="18547">MANGGQITIRLSGVESVERHRREAGAAWQHTHVNGSRTLSTENDAKSYIDTLSPAWDLSSSVTGRIFIADIKAQCTVVGSGAIDHVHVEFNEGTQTGTGKYILVAIHVDNFKRITISYTYHEVSDRLKPNWVYTQYATGAVTDWLKSKAVKNLQGMVPSSHRPSITYV</sequence>
<dbReference type="EMBL" id="CAJOBP010022221">
    <property type="protein sequence ID" value="CAF4601085.1"/>
    <property type="molecule type" value="Genomic_DNA"/>
</dbReference>
<dbReference type="Proteomes" id="UP000663851">
    <property type="component" value="Unassembled WGS sequence"/>
</dbReference>
<dbReference type="Proteomes" id="UP000663833">
    <property type="component" value="Unassembled WGS sequence"/>
</dbReference>
<dbReference type="EMBL" id="CAJNYD010001133">
    <property type="protein sequence ID" value="CAF3320026.1"/>
    <property type="molecule type" value="Genomic_DNA"/>
</dbReference>
<proteinExistence type="predicted"/>
<dbReference type="Proteomes" id="UP000663862">
    <property type="component" value="Unassembled WGS sequence"/>
</dbReference>
<evidence type="ECO:0000313" key="8">
    <source>
        <dbReference type="EMBL" id="CAF4909759.1"/>
    </source>
</evidence>
<evidence type="ECO:0000313" key="5">
    <source>
        <dbReference type="EMBL" id="CAF4564228.1"/>
    </source>
</evidence>
<evidence type="ECO:0000313" key="4">
    <source>
        <dbReference type="EMBL" id="CAF3743754.1"/>
    </source>
</evidence>
<gene>
    <name evidence="3" type="ORF">FME351_LOCUS7954</name>
    <name evidence="5" type="ORF">HFQ381_LOCUS31639</name>
    <name evidence="4" type="ORF">KIK155_LOCUS29303</name>
    <name evidence="2" type="ORF">LUA448_LOCUS9839</name>
    <name evidence="1" type="ORF">TIS948_LOCUS3503</name>
    <name evidence="8" type="ORF">TOA249_LOCUS31301</name>
    <name evidence="7" type="ORF">TSG867_LOCUS31070</name>
    <name evidence="6" type="ORF">UJA718_LOCUS31248</name>
</gene>
<evidence type="ECO:0000313" key="3">
    <source>
        <dbReference type="EMBL" id="CAF3388824.1"/>
    </source>
</evidence>
<evidence type="ECO:0000313" key="7">
    <source>
        <dbReference type="EMBL" id="CAF4656231.1"/>
    </source>
</evidence>
<dbReference type="Proteomes" id="UP000663838">
    <property type="component" value="Unassembled WGS sequence"/>
</dbReference>
<dbReference type="EMBL" id="CAJNYV010005456">
    <property type="protein sequence ID" value="CAF3743754.1"/>
    <property type="molecule type" value="Genomic_DNA"/>
</dbReference>
<dbReference type="Proteomes" id="UP000663865">
    <property type="component" value="Unassembled WGS sequence"/>
</dbReference>
<comment type="caution">
    <text evidence="3">The sequence shown here is derived from an EMBL/GenBank/DDBJ whole genome shotgun (WGS) entry which is preliminary data.</text>
</comment>
<evidence type="ECO:0000313" key="9">
    <source>
        <dbReference type="Proteomes" id="UP000663869"/>
    </source>
</evidence>
<evidence type="ECO:0000313" key="6">
    <source>
        <dbReference type="EMBL" id="CAF4601085.1"/>
    </source>
</evidence>
<evidence type="ECO:0000313" key="1">
    <source>
        <dbReference type="EMBL" id="CAF3040706.1"/>
    </source>
</evidence>